<protein>
    <recommendedName>
        <fullName evidence="7">Large ribosomal subunit protein uL14m</fullName>
    </recommendedName>
    <alternativeName>
        <fullName evidence="8">39S ribosomal protein L14, mitochondrial</fullName>
    </alternativeName>
</protein>
<name>A0A8B7NLH2_HYAAZ</name>
<dbReference type="OMA" id="RCIHVYT"/>
<dbReference type="GeneID" id="108671478"/>
<gene>
    <name evidence="10" type="primary">LOC108671478</name>
</gene>
<dbReference type="InterPro" id="IPR036853">
    <property type="entry name" value="Ribosomal_uL14_sf"/>
</dbReference>
<evidence type="ECO:0000313" key="9">
    <source>
        <dbReference type="Proteomes" id="UP000694843"/>
    </source>
</evidence>
<dbReference type="SMART" id="SM01374">
    <property type="entry name" value="Ribosomal_L14"/>
    <property type="match status" value="1"/>
</dbReference>
<accession>A0A8B7NLH2</accession>
<dbReference type="AlphaFoldDB" id="A0A8B7NLH2"/>
<dbReference type="CDD" id="cd00337">
    <property type="entry name" value="Ribosomal_uL14"/>
    <property type="match status" value="1"/>
</dbReference>
<dbReference type="GO" id="GO:0003735">
    <property type="term" value="F:structural constituent of ribosome"/>
    <property type="evidence" value="ECO:0007669"/>
    <property type="project" value="InterPro"/>
</dbReference>
<dbReference type="PANTHER" id="PTHR21037">
    <property type="entry name" value="39S RIBOSOMAL PROTEIN L14, MITOCHONDRIAL"/>
    <property type="match status" value="1"/>
</dbReference>
<evidence type="ECO:0000256" key="1">
    <source>
        <dbReference type="ARBA" id="ARBA00004173"/>
    </source>
</evidence>
<keyword evidence="5" id="KW-0496">Mitochondrion</keyword>
<dbReference type="Proteomes" id="UP000694843">
    <property type="component" value="Unplaced"/>
</dbReference>
<dbReference type="Pfam" id="PF00238">
    <property type="entry name" value="Ribosomal_L14"/>
    <property type="match status" value="1"/>
</dbReference>
<reference evidence="10" key="1">
    <citation type="submission" date="2025-08" db="UniProtKB">
        <authorList>
            <consortium name="RefSeq"/>
        </authorList>
    </citation>
    <scope>IDENTIFICATION</scope>
    <source>
        <tissue evidence="10">Whole organism</tissue>
    </source>
</reference>
<comment type="subcellular location">
    <subcellularLocation>
        <location evidence="1">Mitochondrion</location>
    </subcellularLocation>
</comment>
<dbReference type="FunFam" id="2.40.150.20:FF:000004">
    <property type="entry name" value="39S ribosomal protein L14, mitochondrial"/>
    <property type="match status" value="1"/>
</dbReference>
<evidence type="ECO:0000256" key="4">
    <source>
        <dbReference type="ARBA" id="ARBA00022980"/>
    </source>
</evidence>
<dbReference type="InterPro" id="IPR000218">
    <property type="entry name" value="Ribosomal_uL14"/>
</dbReference>
<keyword evidence="9" id="KW-1185">Reference proteome</keyword>
<dbReference type="OrthoDB" id="274765at2759"/>
<evidence type="ECO:0000256" key="5">
    <source>
        <dbReference type="ARBA" id="ARBA00023128"/>
    </source>
</evidence>
<dbReference type="GO" id="GO:0006412">
    <property type="term" value="P:translation"/>
    <property type="evidence" value="ECO:0007669"/>
    <property type="project" value="InterPro"/>
</dbReference>
<evidence type="ECO:0000313" key="10">
    <source>
        <dbReference type="RefSeq" id="XP_018014518.1"/>
    </source>
</evidence>
<dbReference type="GO" id="GO:1990904">
    <property type="term" value="C:ribonucleoprotein complex"/>
    <property type="evidence" value="ECO:0007669"/>
    <property type="project" value="UniProtKB-KW"/>
</dbReference>
<evidence type="ECO:0000256" key="2">
    <source>
        <dbReference type="ARBA" id="ARBA00010745"/>
    </source>
</evidence>
<dbReference type="HAMAP" id="MF_01367">
    <property type="entry name" value="Ribosomal_uL14"/>
    <property type="match status" value="1"/>
</dbReference>
<comment type="similarity">
    <text evidence="2">Belongs to the universal ribosomal protein uL14 family.</text>
</comment>
<keyword evidence="3" id="KW-0809">Transit peptide</keyword>
<proteinExistence type="inferred from homology"/>
<dbReference type="SUPFAM" id="SSF50193">
    <property type="entry name" value="Ribosomal protein L14"/>
    <property type="match status" value="1"/>
</dbReference>
<evidence type="ECO:0000256" key="7">
    <source>
        <dbReference type="ARBA" id="ARBA00040118"/>
    </source>
</evidence>
<keyword evidence="4 10" id="KW-0689">Ribosomal protein</keyword>
<dbReference type="Gene3D" id="2.40.150.20">
    <property type="entry name" value="Ribosomal protein L14"/>
    <property type="match status" value="1"/>
</dbReference>
<dbReference type="CTD" id="64928"/>
<dbReference type="GO" id="GO:0005840">
    <property type="term" value="C:ribosome"/>
    <property type="evidence" value="ECO:0007669"/>
    <property type="project" value="UniProtKB-KW"/>
</dbReference>
<dbReference type="KEGG" id="hazt:108671478"/>
<evidence type="ECO:0000256" key="8">
    <source>
        <dbReference type="ARBA" id="ARBA00042938"/>
    </source>
</evidence>
<evidence type="ECO:0000256" key="6">
    <source>
        <dbReference type="ARBA" id="ARBA00023274"/>
    </source>
</evidence>
<dbReference type="RefSeq" id="XP_018014518.1">
    <property type="nucleotide sequence ID" value="XM_018159029.2"/>
</dbReference>
<organism evidence="9 10">
    <name type="scientific">Hyalella azteca</name>
    <name type="common">Amphipod</name>
    <dbReference type="NCBI Taxonomy" id="294128"/>
    <lineage>
        <taxon>Eukaryota</taxon>
        <taxon>Metazoa</taxon>
        <taxon>Ecdysozoa</taxon>
        <taxon>Arthropoda</taxon>
        <taxon>Crustacea</taxon>
        <taxon>Multicrustacea</taxon>
        <taxon>Malacostraca</taxon>
        <taxon>Eumalacostraca</taxon>
        <taxon>Peracarida</taxon>
        <taxon>Amphipoda</taxon>
        <taxon>Senticaudata</taxon>
        <taxon>Talitrida</taxon>
        <taxon>Talitroidea</taxon>
        <taxon>Hyalellidae</taxon>
        <taxon>Hyalella</taxon>
    </lineage>
</organism>
<keyword evidence="6" id="KW-0687">Ribonucleoprotein</keyword>
<dbReference type="PANTHER" id="PTHR21037:SF3">
    <property type="entry name" value="LARGE RIBOSOMAL SUBUNIT PROTEIN UL14M"/>
    <property type="match status" value="1"/>
</dbReference>
<sequence length="154" mass="17157">MFSLKKCCRITPQLQVVGSRSVHCSYTTRQVCKMTRVRVVDNSEIGKAAMLDGKPPKIIHIYSKIKYGVTGDKVLVTVKGEMKKAIIVGCHQEQKAFIPKFDSNNAVLVDENGSPLGTRILAPIPTFLRKKLKEMSRSKGADYTKLLSIATRYV</sequence>
<evidence type="ECO:0000256" key="3">
    <source>
        <dbReference type="ARBA" id="ARBA00022946"/>
    </source>
</evidence>
<dbReference type="GO" id="GO:0005743">
    <property type="term" value="C:mitochondrial inner membrane"/>
    <property type="evidence" value="ECO:0007669"/>
    <property type="project" value="UniProtKB-ARBA"/>
</dbReference>